<sequence>MKRVFALCFIVLSIILLQASISLAAHRHAATYINASSSFGGVYAEWKQLWYPEPGSSPHHNNHTLWLWTNGTTGASLSSNAFMEIGYWHGWNYNLEDVNAFYWARQTTTGYYETNYTTAVLPGVNGTNHSFTIQLENVNGYEGYRGYIDGVQIFQKQQGWPSVKAQCGLETTLPDAPLPNVYPKWLQYKTNNSWVYWNYGAIKKDAPYNYLYQNGHYYEGRDFNDNYY</sequence>
<proteinExistence type="predicted"/>
<comment type="caution">
    <text evidence="2">The sequence shown here is derived from an EMBL/GenBank/DDBJ whole genome shotgun (WGS) entry which is preliminary data.</text>
</comment>
<organism evidence="2 3">
    <name type="scientific">Candidatus Aquicultor primus</name>
    <dbReference type="NCBI Taxonomy" id="1797195"/>
    <lineage>
        <taxon>Bacteria</taxon>
        <taxon>Bacillati</taxon>
        <taxon>Actinomycetota</taxon>
        <taxon>Candidatus Aquicultoria</taxon>
        <taxon>Candidatus Aquicultorales</taxon>
        <taxon>Candidatus Aquicultoraceae</taxon>
        <taxon>Candidatus Aquicultor</taxon>
    </lineage>
</organism>
<dbReference type="AlphaFoldDB" id="A0A1F2USS2"/>
<gene>
    <name evidence="2" type="ORF">A2074_00885</name>
</gene>
<evidence type="ECO:0000256" key="1">
    <source>
        <dbReference type="SAM" id="SignalP"/>
    </source>
</evidence>
<keyword evidence="1" id="KW-0732">Signal</keyword>
<name>A0A1F2USS2_9ACTN</name>
<reference evidence="2 3" key="1">
    <citation type="journal article" date="2016" name="Nat. Commun.">
        <title>Thousands of microbial genomes shed light on interconnected biogeochemical processes in an aquifer system.</title>
        <authorList>
            <person name="Anantharaman K."/>
            <person name="Brown C.T."/>
            <person name="Hug L.A."/>
            <person name="Sharon I."/>
            <person name="Castelle C.J."/>
            <person name="Probst A.J."/>
            <person name="Thomas B.C."/>
            <person name="Singh A."/>
            <person name="Wilkins M.J."/>
            <person name="Karaoz U."/>
            <person name="Brodie E.L."/>
            <person name="Williams K.H."/>
            <person name="Hubbard S.S."/>
            <person name="Banfield J.F."/>
        </authorList>
    </citation>
    <scope>NUCLEOTIDE SEQUENCE [LARGE SCALE GENOMIC DNA]</scope>
</reference>
<feature type="signal peptide" evidence="1">
    <location>
        <begin position="1"/>
        <end position="24"/>
    </location>
</feature>
<evidence type="ECO:0000313" key="2">
    <source>
        <dbReference type="EMBL" id="OFW36001.1"/>
    </source>
</evidence>
<protein>
    <submittedName>
        <fullName evidence="2">Uncharacterized protein</fullName>
    </submittedName>
</protein>
<accession>A0A1F2USS2</accession>
<dbReference type="Proteomes" id="UP000178086">
    <property type="component" value="Unassembled WGS sequence"/>
</dbReference>
<evidence type="ECO:0000313" key="3">
    <source>
        <dbReference type="Proteomes" id="UP000178086"/>
    </source>
</evidence>
<feature type="chain" id="PRO_5009483198" evidence="1">
    <location>
        <begin position="25"/>
        <end position="228"/>
    </location>
</feature>
<dbReference type="EMBL" id="MELI01000003">
    <property type="protein sequence ID" value="OFW36001.1"/>
    <property type="molecule type" value="Genomic_DNA"/>
</dbReference>